<gene>
    <name evidence="5" type="ORF">HOP51_03295</name>
</gene>
<dbReference type="Gene3D" id="3.40.190.10">
    <property type="entry name" value="Periplasmic binding protein-like II"/>
    <property type="match status" value="1"/>
</dbReference>
<evidence type="ECO:0000256" key="2">
    <source>
        <dbReference type="ARBA" id="ARBA00022729"/>
    </source>
</evidence>
<sequence length="507" mass="56084">MKNKRALIKALAAASALSTSAMSLAGSLTIATPQDPGSWDPIDTFLVNWASLATNVFDGLTYRGPDLELVPGLATRWEVLNDGTRIRFELREGVTFHNGEPFNAEAVKFTFERLLGEEGARGPQRSNYTAIESVEIIDDYTVDFHLSEPDPVLLTKLAGYGAMIVPPGYIEEHGDEHFNSNPVGTGPFRMVDYSPRENVRLEAFADHWGGAPKLSSVTYRFISEPSTAVAELQSGRVDIVIPPTIPIGMIDTINNHNGIRVVSVPSPTVEAVRFNTRSGITADERVRRAMIMAVDRQAIIDSILAGEGQMIASFQGSQSFGHDPELEPYPYDPERARQLLDEAGVEPGAVVQIDVRGNDSTFGEVAQVVAAYLQGVGINASIQPYETNVLLNDIIPAGRTGEMFQQKWGGWTFDYDNTAYLMYHTGERWNPYDSDEELDRMLNAQRGITDRDEREAMLQEIARYTQERALEMPLYSLNALYGVSDRVQGFEPAPDNRLRLTDVSVSE</sequence>
<dbReference type="PIRSF" id="PIRSF002741">
    <property type="entry name" value="MppA"/>
    <property type="match status" value="1"/>
</dbReference>
<dbReference type="CDD" id="cd00995">
    <property type="entry name" value="PBP2_NikA_DppA_OppA_like"/>
    <property type="match status" value="1"/>
</dbReference>
<dbReference type="EMBL" id="JABFTT010000002">
    <property type="protein sequence ID" value="MCE8019149.1"/>
    <property type="molecule type" value="Genomic_DNA"/>
</dbReference>
<dbReference type="Proteomes" id="UP001320122">
    <property type="component" value="Unassembled WGS sequence"/>
</dbReference>
<feature type="domain" description="Solute-binding protein family 5" evidence="4">
    <location>
        <begin position="68"/>
        <end position="427"/>
    </location>
</feature>
<comment type="caution">
    <text evidence="5">The sequence shown here is derived from an EMBL/GenBank/DDBJ whole genome shotgun (WGS) entry which is preliminary data.</text>
</comment>
<reference evidence="5 6" key="1">
    <citation type="journal article" date="2021" name="Front. Microbiol.">
        <title>Aerobic Denitrification and Heterotrophic Sulfur Oxidation in the Genus Halomonas Revealed by Six Novel Species Characterizations and Genome-Based Analysis.</title>
        <authorList>
            <person name="Wang L."/>
            <person name="Shao Z."/>
        </authorList>
    </citation>
    <scope>NUCLEOTIDE SEQUENCE [LARGE SCALE GENOMIC DNA]</scope>
    <source>
        <strain evidence="5 6">MCCC 1A11036</strain>
    </source>
</reference>
<evidence type="ECO:0000256" key="1">
    <source>
        <dbReference type="ARBA" id="ARBA00005695"/>
    </source>
</evidence>
<dbReference type="InterPro" id="IPR030678">
    <property type="entry name" value="Peptide/Ni-bd"/>
</dbReference>
<name>A0ABS9AB95_9GAMM</name>
<protein>
    <submittedName>
        <fullName evidence="5">ABC transporter substrate-binding protein</fullName>
    </submittedName>
</protein>
<feature type="signal peptide" evidence="3">
    <location>
        <begin position="1"/>
        <end position="25"/>
    </location>
</feature>
<feature type="chain" id="PRO_5045169025" evidence="3">
    <location>
        <begin position="26"/>
        <end position="507"/>
    </location>
</feature>
<keyword evidence="6" id="KW-1185">Reference proteome</keyword>
<dbReference type="SUPFAM" id="SSF53850">
    <property type="entry name" value="Periplasmic binding protein-like II"/>
    <property type="match status" value="1"/>
</dbReference>
<dbReference type="Gene3D" id="3.90.76.10">
    <property type="entry name" value="Dipeptide-binding Protein, Domain 1"/>
    <property type="match status" value="1"/>
</dbReference>
<dbReference type="InterPro" id="IPR000914">
    <property type="entry name" value="SBP_5_dom"/>
</dbReference>
<keyword evidence="2 3" id="KW-0732">Signal</keyword>
<dbReference type="RefSeq" id="WP_234272523.1">
    <property type="nucleotide sequence ID" value="NZ_JABFTT010000002.1"/>
</dbReference>
<comment type="similarity">
    <text evidence="1">Belongs to the bacterial solute-binding protein 5 family.</text>
</comment>
<dbReference type="Pfam" id="PF00496">
    <property type="entry name" value="SBP_bac_5"/>
    <property type="match status" value="1"/>
</dbReference>
<evidence type="ECO:0000256" key="3">
    <source>
        <dbReference type="SAM" id="SignalP"/>
    </source>
</evidence>
<dbReference type="InterPro" id="IPR039424">
    <property type="entry name" value="SBP_5"/>
</dbReference>
<evidence type="ECO:0000313" key="5">
    <source>
        <dbReference type="EMBL" id="MCE8019149.1"/>
    </source>
</evidence>
<dbReference type="PANTHER" id="PTHR30290">
    <property type="entry name" value="PERIPLASMIC BINDING COMPONENT OF ABC TRANSPORTER"/>
    <property type="match status" value="1"/>
</dbReference>
<organism evidence="5 6">
    <name type="scientific">Billgrantia zhangzhouensis</name>
    <dbReference type="NCBI Taxonomy" id="2733481"/>
    <lineage>
        <taxon>Bacteria</taxon>
        <taxon>Pseudomonadati</taxon>
        <taxon>Pseudomonadota</taxon>
        <taxon>Gammaproteobacteria</taxon>
        <taxon>Oceanospirillales</taxon>
        <taxon>Halomonadaceae</taxon>
        <taxon>Billgrantia</taxon>
    </lineage>
</organism>
<proteinExistence type="inferred from homology"/>
<evidence type="ECO:0000313" key="6">
    <source>
        <dbReference type="Proteomes" id="UP001320122"/>
    </source>
</evidence>
<dbReference type="Gene3D" id="3.10.105.10">
    <property type="entry name" value="Dipeptide-binding Protein, Domain 3"/>
    <property type="match status" value="1"/>
</dbReference>
<accession>A0ABS9AB95</accession>
<evidence type="ECO:0000259" key="4">
    <source>
        <dbReference type="Pfam" id="PF00496"/>
    </source>
</evidence>
<dbReference type="PANTHER" id="PTHR30290:SF38">
    <property type="entry name" value="D,D-DIPEPTIDE-BINDING PERIPLASMIC PROTEIN DDPA-RELATED"/>
    <property type="match status" value="1"/>
</dbReference>